<dbReference type="NCBIfam" id="NF006743">
    <property type="entry name" value="PRK09270.1-2"/>
    <property type="match status" value="1"/>
</dbReference>
<dbReference type="GO" id="GO:0005524">
    <property type="term" value="F:ATP binding"/>
    <property type="evidence" value="ECO:0007669"/>
    <property type="project" value="InterPro"/>
</dbReference>
<dbReference type="Proteomes" id="UP000027604">
    <property type="component" value="Chromosome I"/>
</dbReference>
<accession>W0V020</accession>
<keyword evidence="2" id="KW-0808">Transferase</keyword>
<dbReference type="SMART" id="SM00382">
    <property type="entry name" value="AAA"/>
    <property type="match status" value="1"/>
</dbReference>
<evidence type="ECO:0000313" key="3">
    <source>
        <dbReference type="Proteomes" id="UP000027604"/>
    </source>
</evidence>
<dbReference type="PANTHER" id="PTHR10285">
    <property type="entry name" value="URIDINE KINASE"/>
    <property type="match status" value="1"/>
</dbReference>
<keyword evidence="3" id="KW-1185">Reference proteome</keyword>
<gene>
    <name evidence="2" type="primary">CoA</name>
    <name evidence="2" type="ORF">GJA_284</name>
</gene>
<feature type="domain" description="AAA+ ATPase" evidence="1">
    <location>
        <begin position="20"/>
        <end position="146"/>
    </location>
</feature>
<dbReference type="InterPro" id="IPR003593">
    <property type="entry name" value="AAA+_ATPase"/>
</dbReference>
<organism evidence="2 3">
    <name type="scientific">Janthinobacterium agaricidamnosum NBRC 102515 = DSM 9628</name>
    <dbReference type="NCBI Taxonomy" id="1349767"/>
    <lineage>
        <taxon>Bacteria</taxon>
        <taxon>Pseudomonadati</taxon>
        <taxon>Pseudomonadota</taxon>
        <taxon>Betaproteobacteria</taxon>
        <taxon>Burkholderiales</taxon>
        <taxon>Oxalobacteraceae</taxon>
        <taxon>Janthinobacterium</taxon>
    </lineage>
</organism>
<evidence type="ECO:0000259" key="1">
    <source>
        <dbReference type="SMART" id="SM00382"/>
    </source>
</evidence>
<sequence length="206" mass="22886">MNRIADLYLQRIEALLASGSRRLLGIVGPPGAGKSTLAQQLAEALGDKAVVVPMDGYHLANAELNRLQRRHRKGAQDTFDSAGYVALLRRLRDNTPGETVYAPEFDRNLEEPVAGAIAIDSKTPLVITEGNYLLLEQGPWVHVKPLLDEVWYVDIDSALRQSRLVERHVRFGRAQGDALNWVANTDEPNARLIEATAPRADLVFQW</sequence>
<protein>
    <submittedName>
        <fullName evidence="2">Pantothenate kinase</fullName>
        <ecNumber evidence="2">2.7.1.33</ecNumber>
    </submittedName>
</protein>
<reference evidence="2 3" key="1">
    <citation type="journal article" date="2015" name="Genome Announc.">
        <title>Genome Sequence of Mushroom Soft-Rot Pathogen Janthinobacterium agaricidamnosum.</title>
        <authorList>
            <person name="Graupner K."/>
            <person name="Lackner G."/>
            <person name="Hertweck C."/>
        </authorList>
    </citation>
    <scope>NUCLEOTIDE SEQUENCE [LARGE SCALE GENOMIC DNA]</scope>
    <source>
        <strain evidence="3">NBRC 102515 / DSM 9628</strain>
    </source>
</reference>
<dbReference type="InterPro" id="IPR027417">
    <property type="entry name" value="P-loop_NTPase"/>
</dbReference>
<dbReference type="InterPro" id="IPR006083">
    <property type="entry name" value="PRK/URK"/>
</dbReference>
<dbReference type="EC" id="2.7.1.33" evidence="2"/>
<proteinExistence type="predicted"/>
<dbReference type="Pfam" id="PF00485">
    <property type="entry name" value="PRK"/>
    <property type="match status" value="1"/>
</dbReference>
<dbReference type="eggNOG" id="COG0572">
    <property type="taxonomic scope" value="Bacteria"/>
</dbReference>
<evidence type="ECO:0000313" key="2">
    <source>
        <dbReference type="EMBL" id="CDG80945.1"/>
    </source>
</evidence>
<keyword evidence="2" id="KW-0418">Kinase</keyword>
<dbReference type="OrthoDB" id="1550976at2"/>
<dbReference type="SUPFAM" id="SSF52540">
    <property type="entry name" value="P-loop containing nucleoside triphosphate hydrolases"/>
    <property type="match status" value="1"/>
</dbReference>
<dbReference type="EMBL" id="HG322949">
    <property type="protein sequence ID" value="CDG80945.1"/>
    <property type="molecule type" value="Genomic_DNA"/>
</dbReference>
<dbReference type="Gene3D" id="3.40.50.300">
    <property type="entry name" value="P-loop containing nucleotide triphosphate hydrolases"/>
    <property type="match status" value="2"/>
</dbReference>
<dbReference type="RefSeq" id="WP_051780122.1">
    <property type="nucleotide sequence ID" value="NZ_BCTH01000024.1"/>
</dbReference>
<dbReference type="AlphaFoldDB" id="W0V020"/>
<dbReference type="PATRIC" id="fig|1349767.4.peg.972"/>
<dbReference type="KEGG" id="jag:GJA_284"/>
<name>W0V020_9BURK</name>
<dbReference type="STRING" id="1349767.GJA_284"/>
<dbReference type="HOGENOM" id="CLU_067202_2_1_4"/>
<dbReference type="GO" id="GO:0004594">
    <property type="term" value="F:pantothenate kinase activity"/>
    <property type="evidence" value="ECO:0007669"/>
    <property type="project" value="UniProtKB-EC"/>
</dbReference>